<dbReference type="Proteomes" id="UP001319200">
    <property type="component" value="Unassembled WGS sequence"/>
</dbReference>
<protein>
    <submittedName>
        <fullName evidence="3">T9SS type A sorting domain-containing protein</fullName>
    </submittedName>
</protein>
<accession>A0AAP2DJE0</accession>
<proteinExistence type="predicted"/>
<organism evidence="3 4">
    <name type="scientific">Chryseosolibacter histidini</name>
    <dbReference type="NCBI Taxonomy" id="2782349"/>
    <lineage>
        <taxon>Bacteria</taxon>
        <taxon>Pseudomonadati</taxon>
        <taxon>Bacteroidota</taxon>
        <taxon>Cytophagia</taxon>
        <taxon>Cytophagales</taxon>
        <taxon>Chryseotaleaceae</taxon>
        <taxon>Chryseosolibacter</taxon>
    </lineage>
</organism>
<keyword evidence="4" id="KW-1185">Reference proteome</keyword>
<sequence length="661" mass="72049">MMCSTPSYHLKKAFAFAFLLFSFSLVVKGQPTDSLSGPRVWLRADRSVLSGLKWSDVSAYRNDASAASSQQVPALNAAINFNKAVTFDGIDDYLKIPYSVEGLADLSIFAVFQSADTTERGVWGSEQGVSRNVLLTTRKAIGPDTIADVYGKSEKITVLNAVLQNWEKATATSATAFFALGSAGKTKGYKPFKGTLAELAVFDRSLTFLERIQFETYLAIKYGTGLKAGNFVSSGEKVLWRVEENKGYGRNIAGIGRDDAFNLYQRQSGSAYDSGLLVMSAGTLATSNVANTFPVADQDFILWGDNGLPLSTKRGISADSVLSVVQRKWLVTATGNTANKLGVELRIDAARFPANPLGYWLVIDRSGQDNFSVDNLEYILPDGIADGKVIYKNVNWDKDGSGKDHFGFAKATALFAVVRRVSDPSCTNETAGKIKVEVIAGNAPFQYSLSNPEASISRSRKTSEKLSDEKELVKGAYVLTVKDAGDETLVRNFKLLMPDGLEISLGPDRVYTETSNITLDVSSQVPDAVPVTYRWENNFGFSSTEKKITVQESGIYRVFVTKDLDGCVFSDDVIISGAESQRVAVYPNIISSNESYNVSVSLDKPGGVEVRVFNGRGIQVHEMKNSGQSEYQFITSLKDPGMYLVVIQTAKGIEARKIVVY</sequence>
<dbReference type="Gene3D" id="2.60.40.10">
    <property type="entry name" value="Immunoglobulins"/>
    <property type="match status" value="1"/>
</dbReference>
<dbReference type="AlphaFoldDB" id="A0AAP2DJE0"/>
<name>A0AAP2DJE0_9BACT</name>
<evidence type="ECO:0000256" key="1">
    <source>
        <dbReference type="SAM" id="SignalP"/>
    </source>
</evidence>
<reference evidence="3 4" key="1">
    <citation type="submission" date="2021-05" db="EMBL/GenBank/DDBJ databases">
        <title>A Polyphasic approach of four new species of the genus Ohtaekwangia: Ohtaekwangia histidinii sp. nov., Ohtaekwangia cretensis sp. nov., Ohtaekwangia indiensis sp. nov., Ohtaekwangia reichenbachii sp. nov. from diverse environment.</title>
        <authorList>
            <person name="Octaviana S."/>
        </authorList>
    </citation>
    <scope>NUCLEOTIDE SEQUENCE [LARGE SCALE GENOMIC DNA]</scope>
    <source>
        <strain evidence="3 4">PWU4</strain>
    </source>
</reference>
<gene>
    <name evidence="3" type="ORF">KK083_11100</name>
</gene>
<evidence type="ECO:0000259" key="2">
    <source>
        <dbReference type="Pfam" id="PF26628"/>
    </source>
</evidence>
<dbReference type="Pfam" id="PF26628">
    <property type="entry name" value="DUF8202"/>
    <property type="match status" value="1"/>
</dbReference>
<dbReference type="EMBL" id="JAHESF010000009">
    <property type="protein sequence ID" value="MBT1697426.1"/>
    <property type="molecule type" value="Genomic_DNA"/>
</dbReference>
<feature type="domain" description="DUF8202" evidence="2">
    <location>
        <begin position="210"/>
        <end position="398"/>
    </location>
</feature>
<keyword evidence="1" id="KW-0732">Signal</keyword>
<dbReference type="RefSeq" id="WP_254163296.1">
    <property type="nucleotide sequence ID" value="NZ_JAHESF010000009.1"/>
</dbReference>
<feature type="signal peptide" evidence="1">
    <location>
        <begin position="1"/>
        <end position="29"/>
    </location>
</feature>
<feature type="chain" id="PRO_5043051885" evidence="1">
    <location>
        <begin position="30"/>
        <end position="661"/>
    </location>
</feature>
<evidence type="ECO:0000313" key="3">
    <source>
        <dbReference type="EMBL" id="MBT1697426.1"/>
    </source>
</evidence>
<dbReference type="InterPro" id="IPR026444">
    <property type="entry name" value="Secre_tail"/>
</dbReference>
<dbReference type="Pfam" id="PF13573">
    <property type="entry name" value="SprB"/>
    <property type="match status" value="1"/>
</dbReference>
<evidence type="ECO:0000313" key="4">
    <source>
        <dbReference type="Proteomes" id="UP001319200"/>
    </source>
</evidence>
<dbReference type="NCBIfam" id="TIGR04183">
    <property type="entry name" value="Por_Secre_tail"/>
    <property type="match status" value="1"/>
</dbReference>
<dbReference type="InterPro" id="IPR025667">
    <property type="entry name" value="SprB_repeat"/>
</dbReference>
<comment type="caution">
    <text evidence="3">The sequence shown here is derived from an EMBL/GenBank/DDBJ whole genome shotgun (WGS) entry which is preliminary data.</text>
</comment>
<dbReference type="InterPro" id="IPR058515">
    <property type="entry name" value="DUF8202"/>
</dbReference>
<dbReference type="InterPro" id="IPR013783">
    <property type="entry name" value="Ig-like_fold"/>
</dbReference>